<accession>A0AAF0ZU93</accession>
<dbReference type="EMBL" id="CP133621">
    <property type="protein sequence ID" value="WMV49610.1"/>
    <property type="molecule type" value="Genomic_DNA"/>
</dbReference>
<dbReference type="AlphaFoldDB" id="A0AAF0ZU93"/>
<organism evidence="1 2">
    <name type="scientific">Solanum verrucosum</name>
    <dbReference type="NCBI Taxonomy" id="315347"/>
    <lineage>
        <taxon>Eukaryota</taxon>
        <taxon>Viridiplantae</taxon>
        <taxon>Streptophyta</taxon>
        <taxon>Embryophyta</taxon>
        <taxon>Tracheophyta</taxon>
        <taxon>Spermatophyta</taxon>
        <taxon>Magnoliopsida</taxon>
        <taxon>eudicotyledons</taxon>
        <taxon>Gunneridae</taxon>
        <taxon>Pentapetalae</taxon>
        <taxon>asterids</taxon>
        <taxon>lamiids</taxon>
        <taxon>Solanales</taxon>
        <taxon>Solanaceae</taxon>
        <taxon>Solanoideae</taxon>
        <taxon>Solaneae</taxon>
        <taxon>Solanum</taxon>
    </lineage>
</organism>
<dbReference type="InterPro" id="IPR004252">
    <property type="entry name" value="Probable_transposase_24"/>
</dbReference>
<name>A0AAF0ZU93_SOLVR</name>
<dbReference type="Proteomes" id="UP001234989">
    <property type="component" value="Chromosome 10"/>
</dbReference>
<evidence type="ECO:0000313" key="1">
    <source>
        <dbReference type="EMBL" id="WMV49610.1"/>
    </source>
</evidence>
<dbReference type="Pfam" id="PF03004">
    <property type="entry name" value="Transposase_24"/>
    <property type="match status" value="1"/>
</dbReference>
<sequence length="139" mass="15354">MLEQAKKARGSLTGGLLHTGSAKSVGTITREIEKELGRPPLVPEVCKRTHGEYNQYVNENLDSSVQMTQEMLTQIWIEKVIGGTHKGRVFGRGSKNDLRRLQSGLECIGSSHQVEAVDGVQIVVMLESKSKTYRSTSRV</sequence>
<protein>
    <submittedName>
        <fullName evidence="1">Uncharacterized protein</fullName>
    </submittedName>
</protein>
<evidence type="ECO:0000313" key="2">
    <source>
        <dbReference type="Proteomes" id="UP001234989"/>
    </source>
</evidence>
<gene>
    <name evidence="1" type="ORF">MTR67_042995</name>
</gene>
<keyword evidence="2" id="KW-1185">Reference proteome</keyword>
<reference evidence="1" key="1">
    <citation type="submission" date="2023-08" db="EMBL/GenBank/DDBJ databases">
        <title>A de novo genome assembly of Solanum verrucosum Schlechtendal, a Mexican diploid species geographically isolated from the other diploid A-genome species in potato relatives.</title>
        <authorList>
            <person name="Hosaka K."/>
        </authorList>
    </citation>
    <scope>NUCLEOTIDE SEQUENCE</scope>
    <source>
        <tissue evidence="1">Young leaves</tissue>
    </source>
</reference>
<proteinExistence type="predicted"/>